<keyword evidence="2" id="KW-1185">Reference proteome</keyword>
<reference evidence="1" key="1">
    <citation type="submission" date="2021-02" db="EMBL/GenBank/DDBJ databases">
        <title>Natrosporangium hydrolyticum gen. nov., sp. nov, a haloalkaliphilic actinobacterium from a soda solonchak soil.</title>
        <authorList>
            <person name="Sorokin D.Y."/>
            <person name="Khijniak T.V."/>
            <person name="Zakharycheva A.P."/>
            <person name="Boueva O.V."/>
            <person name="Ariskina E.V."/>
            <person name="Hahnke R.L."/>
            <person name="Bunk B."/>
            <person name="Sproer C."/>
            <person name="Schumann P."/>
            <person name="Evtushenko L.I."/>
            <person name="Kublanov I.V."/>
        </authorList>
    </citation>
    <scope>NUCLEOTIDE SEQUENCE</scope>
    <source>
        <strain evidence="1">DSM 106523</strain>
    </source>
</reference>
<evidence type="ECO:0000313" key="2">
    <source>
        <dbReference type="Proteomes" id="UP000662857"/>
    </source>
</evidence>
<sequence length="438" mass="46379">MRVLTRHGRTAVAVLAVGGLLGAAACGNDDSDSGSSGDNGDITLVIDVFGEQGFGYDALYAQFEEEHGVTIQERGRGLGVGDYDDRLFQQIIAGEGAGDVVALEDGTIPLYYAQLERFVNLADHGLDARQADFPDWKWDKGVVDDFVLGLGTDVGSMALCYRGDLFEEAGLPGDRDEVSALYDSWEDFLEVGRDFAAAGTDASFLDAATNFFNAVSLDIAGGSSGYTYFDLDDNLDVDNPDLRTTWDLTIEMIESDLSANLNTFSDEWNAGIQQSQFAAVACPAWLAGVIQGGADGAVEPGLWDIADAPGSGGNWGGSWLAVPAETDHPELAAELVNFLSSPEAHIVAFEELGNLPSTLEGLASEEVQESTNEYFSDAPAGAIFAAGVEEFRAVHFGPQHEAVRAEFEGALQAVEQGEMTPDEAWEAATSNAQLAAGG</sequence>
<accession>A0A895YFX3</accession>
<dbReference type="PROSITE" id="PS51257">
    <property type="entry name" value="PROKAR_LIPOPROTEIN"/>
    <property type="match status" value="1"/>
</dbReference>
<dbReference type="PANTHER" id="PTHR43649:SF32">
    <property type="entry name" value="SUGAR BINDING SECRETED PROTEIN"/>
    <property type="match status" value="1"/>
</dbReference>
<dbReference type="KEGG" id="nhy:JQS43_09415"/>
<gene>
    <name evidence="1" type="ORF">JQS43_09415</name>
</gene>
<dbReference type="SUPFAM" id="SSF53850">
    <property type="entry name" value="Periplasmic binding protein-like II"/>
    <property type="match status" value="1"/>
</dbReference>
<dbReference type="PANTHER" id="PTHR43649">
    <property type="entry name" value="ARABINOSE-BINDING PROTEIN-RELATED"/>
    <property type="match status" value="1"/>
</dbReference>
<dbReference type="Gene3D" id="3.40.190.10">
    <property type="entry name" value="Periplasmic binding protein-like II"/>
    <property type="match status" value="1"/>
</dbReference>
<protein>
    <submittedName>
        <fullName evidence="1">Carbohydrate ABC transporter substrate-binding protein</fullName>
    </submittedName>
</protein>
<organism evidence="1 2">
    <name type="scientific">Natronosporangium hydrolyticum</name>
    <dbReference type="NCBI Taxonomy" id="2811111"/>
    <lineage>
        <taxon>Bacteria</taxon>
        <taxon>Bacillati</taxon>
        <taxon>Actinomycetota</taxon>
        <taxon>Actinomycetes</taxon>
        <taxon>Micromonosporales</taxon>
        <taxon>Micromonosporaceae</taxon>
        <taxon>Natronosporangium</taxon>
    </lineage>
</organism>
<dbReference type="Proteomes" id="UP000662857">
    <property type="component" value="Chromosome"/>
</dbReference>
<evidence type="ECO:0000313" key="1">
    <source>
        <dbReference type="EMBL" id="QSB16471.1"/>
    </source>
</evidence>
<dbReference type="Pfam" id="PF13416">
    <property type="entry name" value="SBP_bac_8"/>
    <property type="match status" value="1"/>
</dbReference>
<dbReference type="EMBL" id="CP070499">
    <property type="protein sequence ID" value="QSB16471.1"/>
    <property type="molecule type" value="Genomic_DNA"/>
</dbReference>
<dbReference type="AlphaFoldDB" id="A0A895YFX3"/>
<dbReference type="InterPro" id="IPR050490">
    <property type="entry name" value="Bact_solute-bd_prot1"/>
</dbReference>
<dbReference type="InterPro" id="IPR006059">
    <property type="entry name" value="SBP"/>
</dbReference>
<proteinExistence type="predicted"/>
<name>A0A895YFX3_9ACTN</name>